<organism evidence="1 2">
    <name type="scientific">Gossypium anomalum</name>
    <dbReference type="NCBI Taxonomy" id="47600"/>
    <lineage>
        <taxon>Eukaryota</taxon>
        <taxon>Viridiplantae</taxon>
        <taxon>Streptophyta</taxon>
        <taxon>Embryophyta</taxon>
        <taxon>Tracheophyta</taxon>
        <taxon>Spermatophyta</taxon>
        <taxon>Magnoliopsida</taxon>
        <taxon>eudicotyledons</taxon>
        <taxon>Gunneridae</taxon>
        <taxon>Pentapetalae</taxon>
        <taxon>rosids</taxon>
        <taxon>malvids</taxon>
        <taxon>Malvales</taxon>
        <taxon>Malvaceae</taxon>
        <taxon>Malvoideae</taxon>
        <taxon>Gossypium</taxon>
    </lineage>
</organism>
<dbReference type="OrthoDB" id="1888602at2759"/>
<protein>
    <submittedName>
        <fullName evidence="1">Uncharacterized protein</fullName>
    </submittedName>
</protein>
<gene>
    <name evidence="1" type="ORF">CXB51_009528</name>
</gene>
<dbReference type="EMBL" id="JAHUZN010000004">
    <property type="protein sequence ID" value="KAG8496280.1"/>
    <property type="molecule type" value="Genomic_DNA"/>
</dbReference>
<name>A0A8J6D785_9ROSI</name>
<dbReference type="Proteomes" id="UP000701853">
    <property type="component" value="Chromosome 4"/>
</dbReference>
<proteinExistence type="predicted"/>
<comment type="caution">
    <text evidence="1">The sequence shown here is derived from an EMBL/GenBank/DDBJ whole genome shotgun (WGS) entry which is preliminary data.</text>
</comment>
<sequence length="135" mass="15873">MVVVSLLNANETWFCKAYFNYNNASIVQARSKPIIMYAIYNKEEDPEKYLAKWYSKEMYMRTYEYALQPIIGPDLWDKTRNAKISPPKFNIMLGRLKKKKVNMVQDESNKTKKTKRLTKMGKTMTCSICKQPGHN</sequence>
<evidence type="ECO:0000313" key="2">
    <source>
        <dbReference type="Proteomes" id="UP000701853"/>
    </source>
</evidence>
<dbReference type="AlphaFoldDB" id="A0A8J6D785"/>
<evidence type="ECO:0000313" key="1">
    <source>
        <dbReference type="EMBL" id="KAG8496280.1"/>
    </source>
</evidence>
<keyword evidence="2" id="KW-1185">Reference proteome</keyword>
<reference evidence="1 2" key="1">
    <citation type="journal article" date="2021" name="bioRxiv">
        <title>The Gossypium anomalum genome as a resource for cotton improvement and evolutionary analysis of hybrid incompatibility.</title>
        <authorList>
            <person name="Grover C.E."/>
            <person name="Yuan D."/>
            <person name="Arick M.A."/>
            <person name="Miller E.R."/>
            <person name="Hu G."/>
            <person name="Peterson D.G."/>
            <person name="Wendel J.F."/>
            <person name="Udall J.A."/>
        </authorList>
    </citation>
    <scope>NUCLEOTIDE SEQUENCE [LARGE SCALE GENOMIC DNA]</scope>
    <source>
        <strain evidence="1">JFW-Udall</strain>
        <tissue evidence="1">Leaf</tissue>
    </source>
</reference>
<accession>A0A8J6D785</accession>